<organism evidence="1">
    <name type="scientific">bioreactor metagenome</name>
    <dbReference type="NCBI Taxonomy" id="1076179"/>
    <lineage>
        <taxon>unclassified sequences</taxon>
        <taxon>metagenomes</taxon>
        <taxon>ecological metagenomes</taxon>
    </lineage>
</organism>
<reference evidence="1" key="1">
    <citation type="submission" date="2019-08" db="EMBL/GenBank/DDBJ databases">
        <authorList>
            <person name="Kucharzyk K."/>
            <person name="Murdoch R.W."/>
            <person name="Higgins S."/>
            <person name="Loffler F."/>
        </authorList>
    </citation>
    <scope>NUCLEOTIDE SEQUENCE</scope>
</reference>
<name>A0A645DTH2_9ZZZZ</name>
<accession>A0A645DTH2</accession>
<dbReference type="EMBL" id="VSSQ01039564">
    <property type="protein sequence ID" value="MPM92657.1"/>
    <property type="molecule type" value="Genomic_DNA"/>
</dbReference>
<comment type="caution">
    <text evidence="1">The sequence shown here is derived from an EMBL/GenBank/DDBJ whole genome shotgun (WGS) entry which is preliminary data.</text>
</comment>
<gene>
    <name evidence="1" type="ORF">SDC9_139792</name>
</gene>
<dbReference type="AlphaFoldDB" id="A0A645DTH2"/>
<protein>
    <submittedName>
        <fullName evidence="1">Uncharacterized protein</fullName>
    </submittedName>
</protein>
<evidence type="ECO:0000313" key="1">
    <source>
        <dbReference type="EMBL" id="MPM92657.1"/>
    </source>
</evidence>
<proteinExistence type="predicted"/>
<sequence length="117" mass="12403">MLDWSAAICWPMAEASVPLNPEREVRPVAIVWIEPDCSVAMLSSCSETAWLTAASCSAVNGVPLWAIASMMAAELLTGSVAAVMVLSSVWKDASVVDKPSSWARAVAKSDDRLDCCS</sequence>